<reference evidence="1" key="1">
    <citation type="journal article" date="2023" name="IMA Fungus">
        <title>Comparative genomic study of the Penicillium genus elucidates a diverse pangenome and 15 lateral gene transfer events.</title>
        <authorList>
            <person name="Petersen C."/>
            <person name="Sorensen T."/>
            <person name="Nielsen M.R."/>
            <person name="Sondergaard T.E."/>
            <person name="Sorensen J.L."/>
            <person name="Fitzpatrick D.A."/>
            <person name="Frisvad J.C."/>
            <person name="Nielsen K.L."/>
        </authorList>
    </citation>
    <scope>NUCLEOTIDE SEQUENCE</scope>
    <source>
        <strain evidence="1">IBT 12815</strain>
    </source>
</reference>
<organism evidence="1 2">
    <name type="scientific">Penicillium hordei</name>
    <dbReference type="NCBI Taxonomy" id="40994"/>
    <lineage>
        <taxon>Eukaryota</taxon>
        <taxon>Fungi</taxon>
        <taxon>Dikarya</taxon>
        <taxon>Ascomycota</taxon>
        <taxon>Pezizomycotina</taxon>
        <taxon>Eurotiomycetes</taxon>
        <taxon>Eurotiomycetidae</taxon>
        <taxon>Eurotiales</taxon>
        <taxon>Aspergillaceae</taxon>
        <taxon>Penicillium</taxon>
    </lineage>
</organism>
<dbReference type="RefSeq" id="XP_056758085.1">
    <property type="nucleotide sequence ID" value="XM_056893090.1"/>
</dbReference>
<dbReference type="GeneID" id="81583332"/>
<name>A0AAD6H7G9_9EURO</name>
<accession>A0AAD6H7G9</accession>
<evidence type="ECO:0000313" key="1">
    <source>
        <dbReference type="EMBL" id="KAJ5616918.1"/>
    </source>
</evidence>
<protein>
    <submittedName>
        <fullName evidence="1">Uncharacterized protein</fullName>
    </submittedName>
</protein>
<sequence length="88" mass="10436">MESERKAWFCGSYPSEAVTNNYNVTLRQHSVMTLLYVSVPRIHVSVERFSNYISKYMYREEYKKVLNTIAKNPTAIIPKEQRNKETKE</sequence>
<evidence type="ECO:0000313" key="2">
    <source>
        <dbReference type="Proteomes" id="UP001213799"/>
    </source>
</evidence>
<proteinExistence type="predicted"/>
<dbReference type="EMBL" id="JAQJAE010000001">
    <property type="protein sequence ID" value="KAJ5616918.1"/>
    <property type="molecule type" value="Genomic_DNA"/>
</dbReference>
<reference evidence="1" key="2">
    <citation type="submission" date="2023-01" db="EMBL/GenBank/DDBJ databases">
        <authorList>
            <person name="Petersen C."/>
        </authorList>
    </citation>
    <scope>NUCLEOTIDE SEQUENCE</scope>
    <source>
        <strain evidence="1">IBT 12815</strain>
    </source>
</reference>
<comment type="caution">
    <text evidence="1">The sequence shown here is derived from an EMBL/GenBank/DDBJ whole genome shotgun (WGS) entry which is preliminary data.</text>
</comment>
<keyword evidence="2" id="KW-1185">Reference proteome</keyword>
<dbReference type="Proteomes" id="UP001213799">
    <property type="component" value="Unassembled WGS sequence"/>
</dbReference>
<gene>
    <name evidence="1" type="ORF">N7537_002032</name>
</gene>
<dbReference type="AlphaFoldDB" id="A0AAD6H7G9"/>